<gene>
    <name evidence="2" type="ORF">BDY21DRAFT_199124</name>
</gene>
<protein>
    <submittedName>
        <fullName evidence="2">Uncharacterized protein</fullName>
    </submittedName>
</protein>
<dbReference type="AlphaFoldDB" id="A0A6A6P4R8"/>
<sequence>MRRSSPMSSAQGTVTETRARNRMGMRGAMQRQRPRKGALPAPASFDWVPRPPWSPARQPHAAGPHPRPAEQYCPAGWQPTVEQRTARAGGCALSLRFPPPSVGSRMWQGRRKTSSSSRPAAPDEPGTAPFPVNLQSFSLFSALCCLAKLLPFRAAGPSSVSAELLPKSYLKRSIWPC</sequence>
<organism evidence="2 3">
    <name type="scientific">Lineolata rhizophorae</name>
    <dbReference type="NCBI Taxonomy" id="578093"/>
    <lineage>
        <taxon>Eukaryota</taxon>
        <taxon>Fungi</taxon>
        <taxon>Dikarya</taxon>
        <taxon>Ascomycota</taxon>
        <taxon>Pezizomycotina</taxon>
        <taxon>Dothideomycetes</taxon>
        <taxon>Dothideomycetes incertae sedis</taxon>
        <taxon>Lineolatales</taxon>
        <taxon>Lineolataceae</taxon>
        <taxon>Lineolata</taxon>
    </lineage>
</organism>
<proteinExistence type="predicted"/>
<dbReference type="EMBL" id="MU001676">
    <property type="protein sequence ID" value="KAF2459020.1"/>
    <property type="molecule type" value="Genomic_DNA"/>
</dbReference>
<feature type="region of interest" description="Disordered" evidence="1">
    <location>
        <begin position="1"/>
        <end position="74"/>
    </location>
</feature>
<reference evidence="2" key="1">
    <citation type="journal article" date="2020" name="Stud. Mycol.">
        <title>101 Dothideomycetes genomes: a test case for predicting lifestyles and emergence of pathogens.</title>
        <authorList>
            <person name="Haridas S."/>
            <person name="Albert R."/>
            <person name="Binder M."/>
            <person name="Bloem J."/>
            <person name="Labutti K."/>
            <person name="Salamov A."/>
            <person name="Andreopoulos B."/>
            <person name="Baker S."/>
            <person name="Barry K."/>
            <person name="Bills G."/>
            <person name="Bluhm B."/>
            <person name="Cannon C."/>
            <person name="Castanera R."/>
            <person name="Culley D."/>
            <person name="Daum C."/>
            <person name="Ezra D."/>
            <person name="Gonzalez J."/>
            <person name="Henrissat B."/>
            <person name="Kuo A."/>
            <person name="Liang C."/>
            <person name="Lipzen A."/>
            <person name="Lutzoni F."/>
            <person name="Magnuson J."/>
            <person name="Mondo S."/>
            <person name="Nolan M."/>
            <person name="Ohm R."/>
            <person name="Pangilinan J."/>
            <person name="Park H.-J."/>
            <person name="Ramirez L."/>
            <person name="Alfaro M."/>
            <person name="Sun H."/>
            <person name="Tritt A."/>
            <person name="Yoshinaga Y."/>
            <person name="Zwiers L.-H."/>
            <person name="Turgeon B."/>
            <person name="Goodwin S."/>
            <person name="Spatafora J."/>
            <person name="Crous P."/>
            <person name="Grigoriev I."/>
        </authorList>
    </citation>
    <scope>NUCLEOTIDE SEQUENCE</scope>
    <source>
        <strain evidence="2">ATCC 16933</strain>
    </source>
</reference>
<dbReference type="Proteomes" id="UP000799766">
    <property type="component" value="Unassembled WGS sequence"/>
</dbReference>
<feature type="region of interest" description="Disordered" evidence="1">
    <location>
        <begin position="102"/>
        <end position="127"/>
    </location>
</feature>
<keyword evidence="3" id="KW-1185">Reference proteome</keyword>
<evidence type="ECO:0000313" key="2">
    <source>
        <dbReference type="EMBL" id="KAF2459020.1"/>
    </source>
</evidence>
<feature type="compositionally biased region" description="Polar residues" evidence="1">
    <location>
        <begin position="1"/>
        <end position="16"/>
    </location>
</feature>
<evidence type="ECO:0000256" key="1">
    <source>
        <dbReference type="SAM" id="MobiDB-lite"/>
    </source>
</evidence>
<accession>A0A6A6P4R8</accession>
<name>A0A6A6P4R8_9PEZI</name>
<evidence type="ECO:0000313" key="3">
    <source>
        <dbReference type="Proteomes" id="UP000799766"/>
    </source>
</evidence>
<feature type="compositionally biased region" description="Low complexity" evidence="1">
    <location>
        <begin position="22"/>
        <end position="31"/>
    </location>
</feature>